<dbReference type="PANTHER" id="PTHR33452:SF1">
    <property type="entry name" value="INNER MEMBRANE PROTEIN YPHA-RELATED"/>
    <property type="match status" value="1"/>
</dbReference>
<dbReference type="Pfam" id="PF07681">
    <property type="entry name" value="DoxX"/>
    <property type="match status" value="1"/>
</dbReference>
<name>A0ABS9LBU9_9MICC</name>
<feature type="region of interest" description="Disordered" evidence="7">
    <location>
        <begin position="151"/>
        <end position="178"/>
    </location>
</feature>
<evidence type="ECO:0000256" key="6">
    <source>
        <dbReference type="ARBA" id="ARBA00023136"/>
    </source>
</evidence>
<keyword evidence="10" id="KW-1185">Reference proteome</keyword>
<keyword evidence="3" id="KW-1003">Cell membrane</keyword>
<evidence type="ECO:0000256" key="1">
    <source>
        <dbReference type="ARBA" id="ARBA00004651"/>
    </source>
</evidence>
<comment type="subcellular location">
    <subcellularLocation>
        <location evidence="1">Cell membrane</location>
        <topology evidence="1">Multi-pass membrane protein</topology>
    </subcellularLocation>
</comment>
<evidence type="ECO:0000256" key="8">
    <source>
        <dbReference type="SAM" id="Phobius"/>
    </source>
</evidence>
<dbReference type="Proteomes" id="UP001165368">
    <property type="component" value="Unassembled WGS sequence"/>
</dbReference>
<feature type="transmembrane region" description="Helical" evidence="8">
    <location>
        <begin position="57"/>
        <end position="80"/>
    </location>
</feature>
<dbReference type="InterPro" id="IPR032808">
    <property type="entry name" value="DoxX"/>
</dbReference>
<reference evidence="9" key="1">
    <citation type="submission" date="2022-01" db="EMBL/GenBank/DDBJ databases">
        <authorList>
            <person name="Jo J.-H."/>
            <person name="Im W.-T."/>
        </authorList>
    </citation>
    <scope>NUCLEOTIDE SEQUENCE</scope>
    <source>
        <strain evidence="9">I2-34</strain>
    </source>
</reference>
<keyword evidence="5 8" id="KW-1133">Transmembrane helix</keyword>
<keyword evidence="4 8" id="KW-0812">Transmembrane</keyword>
<accession>A0ABS9LBU9</accession>
<keyword evidence="6 8" id="KW-0472">Membrane</keyword>
<evidence type="ECO:0000313" key="9">
    <source>
        <dbReference type="EMBL" id="MCG2624154.1"/>
    </source>
</evidence>
<evidence type="ECO:0000256" key="2">
    <source>
        <dbReference type="ARBA" id="ARBA00006679"/>
    </source>
</evidence>
<dbReference type="RefSeq" id="WP_237825728.1">
    <property type="nucleotide sequence ID" value="NZ_JAKLTQ010000021.1"/>
</dbReference>
<feature type="transmembrane region" description="Helical" evidence="8">
    <location>
        <begin position="20"/>
        <end position="37"/>
    </location>
</feature>
<comment type="similarity">
    <text evidence="2">Belongs to the DoxX family.</text>
</comment>
<evidence type="ECO:0000313" key="10">
    <source>
        <dbReference type="Proteomes" id="UP001165368"/>
    </source>
</evidence>
<comment type="caution">
    <text evidence="9">The sequence shown here is derived from an EMBL/GenBank/DDBJ whole genome shotgun (WGS) entry which is preliminary data.</text>
</comment>
<dbReference type="InterPro" id="IPR051907">
    <property type="entry name" value="DoxX-like_oxidoreductase"/>
</dbReference>
<feature type="transmembrane region" description="Helical" evidence="8">
    <location>
        <begin position="87"/>
        <end position="108"/>
    </location>
</feature>
<gene>
    <name evidence="9" type="ORF">LVY72_19895</name>
</gene>
<evidence type="ECO:0000256" key="3">
    <source>
        <dbReference type="ARBA" id="ARBA00022475"/>
    </source>
</evidence>
<evidence type="ECO:0000256" key="7">
    <source>
        <dbReference type="SAM" id="MobiDB-lite"/>
    </source>
</evidence>
<evidence type="ECO:0000256" key="4">
    <source>
        <dbReference type="ARBA" id="ARBA00022692"/>
    </source>
</evidence>
<organism evidence="9 10">
    <name type="scientific">Arthrobacter hankyongi</name>
    <dbReference type="NCBI Taxonomy" id="2904801"/>
    <lineage>
        <taxon>Bacteria</taxon>
        <taxon>Bacillati</taxon>
        <taxon>Actinomycetota</taxon>
        <taxon>Actinomycetes</taxon>
        <taxon>Micrococcales</taxon>
        <taxon>Micrococcaceae</taxon>
        <taxon>Arthrobacter</taxon>
    </lineage>
</organism>
<evidence type="ECO:0000256" key="5">
    <source>
        <dbReference type="ARBA" id="ARBA00022989"/>
    </source>
</evidence>
<proteinExistence type="inferred from homology"/>
<dbReference type="PANTHER" id="PTHR33452">
    <property type="entry name" value="OXIDOREDUCTASE CATD-RELATED"/>
    <property type="match status" value="1"/>
</dbReference>
<dbReference type="EMBL" id="JAKLTQ010000021">
    <property type="protein sequence ID" value="MCG2624154.1"/>
    <property type="molecule type" value="Genomic_DNA"/>
</dbReference>
<protein>
    <submittedName>
        <fullName evidence="9">DoxX family protein</fullName>
    </submittedName>
</protein>
<sequence>MSAPAGFSYTGNDAALRRTAVTVLRVGTGIIFVAYGWQKISTNIDPGVTGYFTYLSVPLSGLMAPLIAYLEFLGGIVLFLGLLTRPVALLFVCDMTGALLLVHLPAGLFVEVNGFSQVLILSAASLAIALKGPGPCSLDRIRWDRQQWKASVPAQVQPKPGLDSPRHPPTVTVGSTQP</sequence>